<gene>
    <name evidence="3" type="ORF">L9S41_04680</name>
</gene>
<dbReference type="InterPro" id="IPR043472">
    <property type="entry name" value="Macro_dom-like"/>
</dbReference>
<feature type="domain" description="Macro" evidence="2">
    <location>
        <begin position="1"/>
        <end position="151"/>
    </location>
</feature>
<name>A0ABY5ZQC5_9BACT</name>
<dbReference type="PANTHER" id="PTHR12521">
    <property type="entry name" value="PROTEIN C6ORF130"/>
    <property type="match status" value="1"/>
</dbReference>
<dbReference type="Gene3D" id="3.40.220.10">
    <property type="entry name" value="Leucine Aminopeptidase, subunit E, domain 1"/>
    <property type="match status" value="1"/>
</dbReference>
<dbReference type="PROSITE" id="PS51154">
    <property type="entry name" value="MACRO"/>
    <property type="match status" value="1"/>
</dbReference>
<sequence>MIKVLIGNLFESKARTLVNTVNCVGVMGKGVAQEFKKRYPELFNDYARRCTGKEVKPGIPYLYTDLFGTSILNFPTKDHWRSPSKVEDIIRGLDLFVEKYREWGVESIAFPPLGCGNGGLEWSVVGPIMYQKLVGLDIDIEIYAPYGTPHRQLTAEFLSQSAALEKAHAHKRAQHKLTAEWVALLEVLYRLERQPYANPVGRTIFQKICYTITEQGIKTGFQFRQSSYGPFSDEVKTALSTFANANLIYETQLGAMTALKIGPEYPVIRQRFAEELRDLQPKISKTVDLFSRIKSTQQAEEVTTVFYAVRELKKQHPDGNVSEQDVYDYVFKWKRHWDTADKHEAIASSIRNLAMLSWVKVSFSETLPIESIT</sequence>
<comment type="catalytic activity">
    <reaction evidence="1">
        <text>an N-(ADP-alpha-D-ribosyl)-thymidine in DNA + H2O = a thymidine in DNA + ADP-D-ribose</text>
        <dbReference type="Rhea" id="RHEA:71655"/>
        <dbReference type="Rhea" id="RHEA-COMP:13556"/>
        <dbReference type="Rhea" id="RHEA-COMP:18051"/>
        <dbReference type="ChEBI" id="CHEBI:15377"/>
        <dbReference type="ChEBI" id="CHEBI:57967"/>
        <dbReference type="ChEBI" id="CHEBI:137386"/>
        <dbReference type="ChEBI" id="CHEBI:191199"/>
    </reaction>
    <physiologicalReaction direction="left-to-right" evidence="1">
        <dbReference type="Rhea" id="RHEA:71656"/>
    </physiologicalReaction>
</comment>
<dbReference type="SUPFAM" id="SSF52949">
    <property type="entry name" value="Macro domain-like"/>
    <property type="match status" value="1"/>
</dbReference>
<dbReference type="EMBL" id="CP092109">
    <property type="protein sequence ID" value="UWZ80699.1"/>
    <property type="molecule type" value="Genomic_DNA"/>
</dbReference>
<proteinExistence type="predicted"/>
<dbReference type="Proteomes" id="UP001060414">
    <property type="component" value="Chromosome"/>
</dbReference>
<accession>A0ABY5ZQC5</accession>
<keyword evidence="4" id="KW-1185">Reference proteome</keyword>
<reference evidence="3" key="1">
    <citation type="journal article" date="2022" name="Environ. Microbiol.">
        <title>Geoalkalibacter halelectricus SAP #1 sp. nov. possessing extracellular electron transfer and mineral#reducing capabilities from a haloalkaline environment.</title>
        <authorList>
            <person name="Yadav S."/>
            <person name="Singh R."/>
            <person name="Sundharam S.S."/>
            <person name="Chaudhary S."/>
            <person name="Krishnamurthi S."/>
            <person name="Patil S.A."/>
        </authorList>
    </citation>
    <scope>NUCLEOTIDE SEQUENCE</scope>
    <source>
        <strain evidence="3">SAP-1</strain>
    </source>
</reference>
<dbReference type="InterPro" id="IPR002589">
    <property type="entry name" value="Macro_dom"/>
</dbReference>
<evidence type="ECO:0000259" key="2">
    <source>
        <dbReference type="PROSITE" id="PS51154"/>
    </source>
</evidence>
<evidence type="ECO:0000313" key="4">
    <source>
        <dbReference type="Proteomes" id="UP001060414"/>
    </source>
</evidence>
<dbReference type="SMART" id="SM00506">
    <property type="entry name" value="A1pp"/>
    <property type="match status" value="1"/>
</dbReference>
<dbReference type="PANTHER" id="PTHR12521:SF0">
    <property type="entry name" value="ADP-RIBOSE GLYCOHYDROLASE OARD1"/>
    <property type="match status" value="1"/>
</dbReference>
<dbReference type="InterPro" id="IPR050892">
    <property type="entry name" value="ADP-ribose_metab_enzymes"/>
</dbReference>
<protein>
    <submittedName>
        <fullName evidence="3">Macro domain-containing protein</fullName>
    </submittedName>
</protein>
<evidence type="ECO:0000313" key="3">
    <source>
        <dbReference type="EMBL" id="UWZ80699.1"/>
    </source>
</evidence>
<dbReference type="Pfam" id="PF01661">
    <property type="entry name" value="Macro"/>
    <property type="match status" value="1"/>
</dbReference>
<organism evidence="3 4">
    <name type="scientific">Geoalkalibacter halelectricus</name>
    <dbReference type="NCBI Taxonomy" id="2847045"/>
    <lineage>
        <taxon>Bacteria</taxon>
        <taxon>Pseudomonadati</taxon>
        <taxon>Thermodesulfobacteriota</taxon>
        <taxon>Desulfuromonadia</taxon>
        <taxon>Desulfuromonadales</taxon>
        <taxon>Geoalkalibacteraceae</taxon>
        <taxon>Geoalkalibacter</taxon>
    </lineage>
</organism>
<evidence type="ECO:0000256" key="1">
    <source>
        <dbReference type="ARBA" id="ARBA00035885"/>
    </source>
</evidence>
<dbReference type="RefSeq" id="WP_260749060.1">
    <property type="nucleotide sequence ID" value="NZ_CP092109.1"/>
</dbReference>